<dbReference type="InterPro" id="IPR000456">
    <property type="entry name" value="Ribosomal_bL17"/>
</dbReference>
<dbReference type="Proteomes" id="UP000176893">
    <property type="component" value="Unassembled WGS sequence"/>
</dbReference>
<dbReference type="InterPro" id="IPR036373">
    <property type="entry name" value="Ribosomal_bL17_sf"/>
</dbReference>
<dbReference type="InterPro" id="IPR047859">
    <property type="entry name" value="Ribosomal_bL17_CS"/>
</dbReference>
<evidence type="ECO:0000256" key="2">
    <source>
        <dbReference type="ARBA" id="ARBA00022980"/>
    </source>
</evidence>
<dbReference type="AlphaFoldDB" id="A0A1F8EAX9"/>
<evidence type="ECO:0000256" key="3">
    <source>
        <dbReference type="ARBA" id="ARBA00023274"/>
    </source>
</evidence>
<evidence type="ECO:0000256" key="5">
    <source>
        <dbReference type="RuleBase" id="RU000660"/>
    </source>
</evidence>
<accession>A0A1F8EAX9</accession>
<dbReference type="PANTHER" id="PTHR14413">
    <property type="entry name" value="RIBOSOMAL PROTEIN L17"/>
    <property type="match status" value="1"/>
</dbReference>
<dbReference type="HAMAP" id="MF_01368">
    <property type="entry name" value="Ribosomal_bL17"/>
    <property type="match status" value="1"/>
</dbReference>
<dbReference type="GO" id="GO:0006412">
    <property type="term" value="P:translation"/>
    <property type="evidence" value="ECO:0007669"/>
    <property type="project" value="UniProtKB-UniRule"/>
</dbReference>
<dbReference type="Gene3D" id="3.90.1030.10">
    <property type="entry name" value="Ribosomal protein L17"/>
    <property type="match status" value="1"/>
</dbReference>
<dbReference type="STRING" id="1802661.A2649_01770"/>
<protein>
    <recommendedName>
        <fullName evidence="4">Large ribosomal subunit protein bL17</fullName>
    </recommendedName>
</protein>
<comment type="caution">
    <text evidence="6">The sequence shown here is derived from an EMBL/GenBank/DDBJ whole genome shotgun (WGS) entry which is preliminary data.</text>
</comment>
<dbReference type="EMBL" id="MGJB01000018">
    <property type="protein sequence ID" value="OGM98044.1"/>
    <property type="molecule type" value="Genomic_DNA"/>
</dbReference>
<name>A0A1F8EAX9_9BACT</name>
<keyword evidence="2 4" id="KW-0689">Ribosomal protein</keyword>
<gene>
    <name evidence="4" type="primary">rplQ</name>
    <name evidence="6" type="ORF">A2649_01770</name>
</gene>
<evidence type="ECO:0000313" key="6">
    <source>
        <dbReference type="EMBL" id="OGM98044.1"/>
    </source>
</evidence>
<organism evidence="6 7">
    <name type="scientific">Candidatus Yanofskybacteria bacterium RIFCSPHIGHO2_01_FULL_41_26</name>
    <dbReference type="NCBI Taxonomy" id="1802661"/>
    <lineage>
        <taxon>Bacteria</taxon>
        <taxon>Candidatus Yanofskyibacteriota</taxon>
    </lineage>
</organism>
<reference evidence="6 7" key="1">
    <citation type="journal article" date="2016" name="Nat. Commun.">
        <title>Thousands of microbial genomes shed light on interconnected biogeochemical processes in an aquifer system.</title>
        <authorList>
            <person name="Anantharaman K."/>
            <person name="Brown C.T."/>
            <person name="Hug L.A."/>
            <person name="Sharon I."/>
            <person name="Castelle C.J."/>
            <person name="Probst A.J."/>
            <person name="Thomas B.C."/>
            <person name="Singh A."/>
            <person name="Wilkins M.J."/>
            <person name="Karaoz U."/>
            <person name="Brodie E.L."/>
            <person name="Williams K.H."/>
            <person name="Hubbard S.S."/>
            <person name="Banfield J.F."/>
        </authorList>
    </citation>
    <scope>NUCLEOTIDE SEQUENCE [LARGE SCALE GENOMIC DNA]</scope>
</reference>
<evidence type="ECO:0000256" key="1">
    <source>
        <dbReference type="ARBA" id="ARBA00008777"/>
    </source>
</evidence>
<comment type="subunit">
    <text evidence="4">Part of the 50S ribosomal subunit. Contacts protein L32.</text>
</comment>
<evidence type="ECO:0000256" key="4">
    <source>
        <dbReference type="HAMAP-Rule" id="MF_01368"/>
    </source>
</evidence>
<evidence type="ECO:0000313" key="7">
    <source>
        <dbReference type="Proteomes" id="UP000176893"/>
    </source>
</evidence>
<dbReference type="NCBIfam" id="TIGR00059">
    <property type="entry name" value="L17"/>
    <property type="match status" value="1"/>
</dbReference>
<comment type="similarity">
    <text evidence="1 4 5">Belongs to the bacterial ribosomal protein bL17 family.</text>
</comment>
<keyword evidence="3 4" id="KW-0687">Ribonucleoprotein</keyword>
<dbReference type="SUPFAM" id="SSF64263">
    <property type="entry name" value="Prokaryotic ribosomal protein L17"/>
    <property type="match status" value="1"/>
</dbReference>
<dbReference type="Pfam" id="PF01196">
    <property type="entry name" value="Ribosomal_L17"/>
    <property type="match status" value="1"/>
</dbReference>
<proteinExistence type="inferred from homology"/>
<dbReference type="PANTHER" id="PTHR14413:SF16">
    <property type="entry name" value="LARGE RIBOSOMAL SUBUNIT PROTEIN BL17M"/>
    <property type="match status" value="1"/>
</dbReference>
<dbReference type="GO" id="GO:0003735">
    <property type="term" value="F:structural constituent of ribosome"/>
    <property type="evidence" value="ECO:0007669"/>
    <property type="project" value="InterPro"/>
</dbReference>
<dbReference type="PROSITE" id="PS01167">
    <property type="entry name" value="RIBOSOMAL_L17"/>
    <property type="match status" value="1"/>
</dbReference>
<sequence>MRRGKQRKFGRKMGQRKVLYRALATALIEHGKIKTTEAKAKSLSGYIDKLITSAKKQTLAARRLLLGQIGGKAVKKLMTDVVPRFESRKGGYTRIIKLGQRRSDSAPMVIIEFTK</sequence>
<dbReference type="GO" id="GO:0022625">
    <property type="term" value="C:cytosolic large ribosomal subunit"/>
    <property type="evidence" value="ECO:0007669"/>
    <property type="project" value="TreeGrafter"/>
</dbReference>